<feature type="domain" description="LamG-like jellyroll fold" evidence="4">
    <location>
        <begin position="470"/>
        <end position="611"/>
    </location>
</feature>
<protein>
    <submittedName>
        <fullName evidence="5">DUF1553 domain-containing protein</fullName>
    </submittedName>
</protein>
<accession>A0A7M2X0N3</accession>
<organism evidence="5 6">
    <name type="scientific">Humisphaera borealis</name>
    <dbReference type="NCBI Taxonomy" id="2807512"/>
    <lineage>
        <taxon>Bacteria</taxon>
        <taxon>Pseudomonadati</taxon>
        <taxon>Planctomycetota</taxon>
        <taxon>Phycisphaerae</taxon>
        <taxon>Tepidisphaerales</taxon>
        <taxon>Tepidisphaeraceae</taxon>
        <taxon>Humisphaera</taxon>
    </lineage>
</organism>
<dbReference type="InterPro" id="IPR011444">
    <property type="entry name" value="DUF1549"/>
</dbReference>
<evidence type="ECO:0000313" key="6">
    <source>
        <dbReference type="Proteomes" id="UP000593765"/>
    </source>
</evidence>
<keyword evidence="1 3" id="KW-0732">Signal</keyword>
<dbReference type="Gene3D" id="2.60.120.200">
    <property type="match status" value="1"/>
</dbReference>
<dbReference type="AlphaFoldDB" id="A0A7M2X0N3"/>
<dbReference type="Proteomes" id="UP000593765">
    <property type="component" value="Chromosome"/>
</dbReference>
<dbReference type="SUPFAM" id="SSF49899">
    <property type="entry name" value="Concanavalin A-like lectins/glucanases"/>
    <property type="match status" value="1"/>
</dbReference>
<dbReference type="Pfam" id="PF07587">
    <property type="entry name" value="PSD1"/>
    <property type="match status" value="1"/>
</dbReference>
<dbReference type="Pfam" id="PF13385">
    <property type="entry name" value="Laminin_G_3"/>
    <property type="match status" value="1"/>
</dbReference>
<reference evidence="5 6" key="1">
    <citation type="submission" date="2020-10" db="EMBL/GenBank/DDBJ databases">
        <title>Wide distribution of Phycisphaera-like planctomycetes from WD2101 soil group in peatlands and genome analysis of the first cultivated representative.</title>
        <authorList>
            <person name="Dedysh S.N."/>
            <person name="Beletsky A.V."/>
            <person name="Ivanova A."/>
            <person name="Kulichevskaya I.S."/>
            <person name="Suzina N.E."/>
            <person name="Philippov D.A."/>
            <person name="Rakitin A.L."/>
            <person name="Mardanov A.V."/>
            <person name="Ravin N.V."/>
        </authorList>
    </citation>
    <scope>NUCLEOTIDE SEQUENCE [LARGE SCALE GENOMIC DNA]</scope>
    <source>
        <strain evidence="5 6">M1803</strain>
    </source>
</reference>
<evidence type="ECO:0000256" key="2">
    <source>
        <dbReference type="ARBA" id="ARBA00023157"/>
    </source>
</evidence>
<feature type="chain" id="PRO_5034697712" evidence="3">
    <location>
        <begin position="23"/>
        <end position="991"/>
    </location>
</feature>
<dbReference type="InterPro" id="IPR006558">
    <property type="entry name" value="LamG-like"/>
</dbReference>
<evidence type="ECO:0000313" key="5">
    <source>
        <dbReference type="EMBL" id="QOV91308.1"/>
    </source>
</evidence>
<sequence length="991" mass="107111">MPQLKRFAIFALLLLAGQAATAAPDFDRDVAPILLSRCIDCHGGADPKGHLDLSRKARAMAGTDEGPVIVAGKADKSRLWEVIAENEMPPKKPLPPEERAILRAWVDAGATWGTDPIDPFSRSTDKRAGRDWWSLQPVVRPSVPAVKQGGWVRNGIDPFVLSTLEQKGLPPSPEADKRLLIRRLSFDLTGLPPSPAEVDAFVADPAPDAYEKLVDRLLASPQHGVRWARHWLDVVRFGQSNGFEHDEFRPDAWPYRNWVVDAINSDLPYDQFVKLQIAGDVLQPGDAAALSATGFLVAGAFDSVGQGQISQVMRKVVRQDELEDIVGTIGQTFVGLTVQCARCHDHKFDPVSQKEYYQLTAAVAGVRHGVRDLPLPREQVAEAKARLAAATAELASIETPARQKILAARGGRPAEPPPALARWDFRTGGKDQYGNLNIHLSPGARLSDEGLVLDGKAAFAAAGPIGKNLRAKTLEAWVKLSNLQQSGGGVIGIQTSGAVFDSVVYGERQAGRWMAGSNNFQRTQDNGGPADTDAAQRFVHVAITYADDGTITAYRDGKPYGRGYRASNVADYEAGEAEILFGMRHSPAGGNRMLAGVIQRAAIYDRALTEAEVEASSQAGSDFISVAQVEAELTPAQRDRRRGLVQQIEQDAKLSSGTGGKVYAVSPRPPEPTFLLVRGNPQQPAEPALPGGLAAVAGVKADFALAADTPDVDRRAALANWIADPANPLTKRVIVNRLWHYHFGVGIVDTPNDFGFSGGRPSHPQLLDYLADELVRQKFSLKAMHRLIVTSATYRQSSRTNPAALAIDADNRLLWRKSPIRMDAETVRDTVLALSGELGLQVGGPGFSDFVISKARGTITHEYAPMENAPGSNRRTLYRAIARGARSGLLDALDCPDPSATSPRRAVSNTPLQALALLNNATMLRSAQAMAARIERETTDVEARIKEVYRLSVGRVPGDDEVAAAKKVVEAHGLAVVTRAIMNSNEFLFVE</sequence>
<keyword evidence="6" id="KW-1185">Reference proteome</keyword>
<dbReference type="KEGG" id="hbs:IPV69_08110"/>
<dbReference type="SMART" id="SM00560">
    <property type="entry name" value="LamGL"/>
    <property type="match status" value="1"/>
</dbReference>
<dbReference type="Pfam" id="PF07583">
    <property type="entry name" value="PSCyt2"/>
    <property type="match status" value="1"/>
</dbReference>
<keyword evidence="2" id="KW-1015">Disulfide bond</keyword>
<dbReference type="EMBL" id="CP063458">
    <property type="protein sequence ID" value="QOV91308.1"/>
    <property type="molecule type" value="Genomic_DNA"/>
</dbReference>
<evidence type="ECO:0000256" key="3">
    <source>
        <dbReference type="SAM" id="SignalP"/>
    </source>
</evidence>
<dbReference type="InterPro" id="IPR022655">
    <property type="entry name" value="DUF1553"/>
</dbReference>
<evidence type="ECO:0000256" key="1">
    <source>
        <dbReference type="ARBA" id="ARBA00022729"/>
    </source>
</evidence>
<dbReference type="RefSeq" id="WP_206294529.1">
    <property type="nucleotide sequence ID" value="NZ_CP063458.1"/>
</dbReference>
<proteinExistence type="predicted"/>
<name>A0A7M2X0N3_9BACT</name>
<dbReference type="InterPro" id="IPR011429">
    <property type="entry name" value="Cyt_c_Planctomycete-type"/>
</dbReference>
<dbReference type="PANTHER" id="PTHR35889:SF3">
    <property type="entry name" value="F-BOX DOMAIN-CONTAINING PROTEIN"/>
    <property type="match status" value="1"/>
</dbReference>
<feature type="signal peptide" evidence="3">
    <location>
        <begin position="1"/>
        <end position="22"/>
    </location>
</feature>
<dbReference type="InterPro" id="IPR013320">
    <property type="entry name" value="ConA-like_dom_sf"/>
</dbReference>
<dbReference type="Pfam" id="PF07635">
    <property type="entry name" value="PSCyt1"/>
    <property type="match status" value="1"/>
</dbReference>
<dbReference type="PANTHER" id="PTHR35889">
    <property type="entry name" value="CYCLOINULO-OLIGOSACCHARIDE FRUCTANOTRANSFERASE-RELATED"/>
    <property type="match status" value="1"/>
</dbReference>
<gene>
    <name evidence="5" type="ORF">IPV69_08110</name>
</gene>
<evidence type="ECO:0000259" key="4">
    <source>
        <dbReference type="SMART" id="SM00560"/>
    </source>
</evidence>